<dbReference type="Pfam" id="PF01346">
    <property type="entry name" value="FKBP_N"/>
    <property type="match status" value="1"/>
</dbReference>
<keyword evidence="3 5" id="KW-0697">Rotamase</keyword>
<sequence>MMNALVIVITVFLVFMFTRRFQNAKKQAVVNKQKGQEYIDMHKNESGVEVTESGMLYQVLREGTGDVHPTVTDKVTVHYHGTLIDGTVFDSSVDRGQTIDFYLNQVILGWTEGLQKMVVGEKARLSIPSHLAYGDRPVGAIPGGSLLIFDVELIAIN</sequence>
<dbReference type="PROSITE" id="PS50059">
    <property type="entry name" value="FKBP_PPIASE"/>
    <property type="match status" value="1"/>
</dbReference>
<keyword evidence="9" id="KW-1185">Reference proteome</keyword>
<dbReference type="InterPro" id="IPR001179">
    <property type="entry name" value="PPIase_FKBP_dom"/>
</dbReference>
<proteinExistence type="inferred from homology"/>
<evidence type="ECO:0000256" key="5">
    <source>
        <dbReference type="PROSITE-ProRule" id="PRU00277"/>
    </source>
</evidence>
<dbReference type="Gene3D" id="3.10.50.40">
    <property type="match status" value="1"/>
</dbReference>
<comment type="similarity">
    <text evidence="2 6">Belongs to the FKBP-type PPIase family.</text>
</comment>
<dbReference type="Pfam" id="PF00254">
    <property type="entry name" value="FKBP_C"/>
    <property type="match status" value="1"/>
</dbReference>
<evidence type="ECO:0000313" key="8">
    <source>
        <dbReference type="EMBL" id="GLQ32157.1"/>
    </source>
</evidence>
<protein>
    <recommendedName>
        <fullName evidence="6">Peptidyl-prolyl cis-trans isomerase</fullName>
        <ecNumber evidence="6">5.2.1.8</ecNumber>
    </recommendedName>
</protein>
<dbReference type="Proteomes" id="UP001161389">
    <property type="component" value="Unassembled WGS sequence"/>
</dbReference>
<reference evidence="8" key="2">
    <citation type="submission" date="2023-01" db="EMBL/GenBank/DDBJ databases">
        <title>Draft genome sequence of Litoribrevibacter albus strain NBRC 110071.</title>
        <authorList>
            <person name="Sun Q."/>
            <person name="Mori K."/>
        </authorList>
    </citation>
    <scope>NUCLEOTIDE SEQUENCE</scope>
    <source>
        <strain evidence="8">NBRC 110071</strain>
    </source>
</reference>
<evidence type="ECO:0000256" key="2">
    <source>
        <dbReference type="ARBA" id="ARBA00006577"/>
    </source>
</evidence>
<keyword evidence="4 5" id="KW-0413">Isomerase</keyword>
<evidence type="ECO:0000313" key="9">
    <source>
        <dbReference type="Proteomes" id="UP001161389"/>
    </source>
</evidence>
<dbReference type="InterPro" id="IPR000774">
    <property type="entry name" value="PPIase_FKBP_N"/>
</dbReference>
<feature type="domain" description="PPIase FKBP-type" evidence="7">
    <location>
        <begin position="72"/>
        <end position="157"/>
    </location>
</feature>
<comment type="catalytic activity">
    <reaction evidence="1 5 6">
        <text>[protein]-peptidylproline (omega=180) = [protein]-peptidylproline (omega=0)</text>
        <dbReference type="Rhea" id="RHEA:16237"/>
        <dbReference type="Rhea" id="RHEA-COMP:10747"/>
        <dbReference type="Rhea" id="RHEA-COMP:10748"/>
        <dbReference type="ChEBI" id="CHEBI:83833"/>
        <dbReference type="ChEBI" id="CHEBI:83834"/>
        <dbReference type="EC" id="5.2.1.8"/>
    </reaction>
</comment>
<evidence type="ECO:0000256" key="4">
    <source>
        <dbReference type="ARBA" id="ARBA00023235"/>
    </source>
</evidence>
<dbReference type="PANTHER" id="PTHR43811:SF19">
    <property type="entry name" value="39 KDA FK506-BINDING NUCLEAR PROTEIN"/>
    <property type="match status" value="1"/>
</dbReference>
<evidence type="ECO:0000256" key="3">
    <source>
        <dbReference type="ARBA" id="ARBA00023110"/>
    </source>
</evidence>
<dbReference type="EC" id="5.2.1.8" evidence="6"/>
<name>A0AA37W6K0_9GAMM</name>
<evidence type="ECO:0000256" key="1">
    <source>
        <dbReference type="ARBA" id="ARBA00000971"/>
    </source>
</evidence>
<dbReference type="EMBL" id="BSNM01000015">
    <property type="protein sequence ID" value="GLQ32157.1"/>
    <property type="molecule type" value="Genomic_DNA"/>
</dbReference>
<evidence type="ECO:0000259" key="7">
    <source>
        <dbReference type="PROSITE" id="PS50059"/>
    </source>
</evidence>
<dbReference type="GO" id="GO:0006457">
    <property type="term" value="P:protein folding"/>
    <property type="evidence" value="ECO:0007669"/>
    <property type="project" value="InterPro"/>
</dbReference>
<dbReference type="AlphaFoldDB" id="A0AA37W6K0"/>
<dbReference type="PANTHER" id="PTHR43811">
    <property type="entry name" value="FKBP-TYPE PEPTIDYL-PROLYL CIS-TRANS ISOMERASE FKPA"/>
    <property type="match status" value="1"/>
</dbReference>
<dbReference type="FunFam" id="3.10.50.40:FF:000006">
    <property type="entry name" value="Peptidyl-prolyl cis-trans isomerase"/>
    <property type="match status" value="1"/>
</dbReference>
<comment type="caution">
    <text evidence="8">The sequence shown here is derived from an EMBL/GenBank/DDBJ whole genome shotgun (WGS) entry which is preliminary data.</text>
</comment>
<evidence type="ECO:0000256" key="6">
    <source>
        <dbReference type="RuleBase" id="RU003915"/>
    </source>
</evidence>
<dbReference type="InterPro" id="IPR046357">
    <property type="entry name" value="PPIase_dom_sf"/>
</dbReference>
<gene>
    <name evidence="8" type="primary">fklB_2</name>
    <name evidence="8" type="ORF">GCM10007876_26360</name>
</gene>
<reference evidence="8" key="1">
    <citation type="journal article" date="2014" name="Int. J. Syst. Evol. Microbiol.">
        <title>Complete genome sequence of Corynebacterium casei LMG S-19264T (=DSM 44701T), isolated from a smear-ripened cheese.</title>
        <authorList>
            <consortium name="US DOE Joint Genome Institute (JGI-PGF)"/>
            <person name="Walter F."/>
            <person name="Albersmeier A."/>
            <person name="Kalinowski J."/>
            <person name="Ruckert C."/>
        </authorList>
    </citation>
    <scope>NUCLEOTIDE SEQUENCE</scope>
    <source>
        <strain evidence="8">NBRC 110071</strain>
    </source>
</reference>
<dbReference type="RefSeq" id="WP_284382035.1">
    <property type="nucleotide sequence ID" value="NZ_BSNM01000015.1"/>
</dbReference>
<dbReference type="GO" id="GO:0003755">
    <property type="term" value="F:peptidyl-prolyl cis-trans isomerase activity"/>
    <property type="evidence" value="ECO:0007669"/>
    <property type="project" value="UniProtKB-UniRule"/>
</dbReference>
<dbReference type="SUPFAM" id="SSF54534">
    <property type="entry name" value="FKBP-like"/>
    <property type="match status" value="1"/>
</dbReference>
<accession>A0AA37W6K0</accession>
<organism evidence="8 9">
    <name type="scientific">Litoribrevibacter albus</name>
    <dbReference type="NCBI Taxonomy" id="1473156"/>
    <lineage>
        <taxon>Bacteria</taxon>
        <taxon>Pseudomonadati</taxon>
        <taxon>Pseudomonadota</taxon>
        <taxon>Gammaproteobacteria</taxon>
        <taxon>Oceanospirillales</taxon>
        <taxon>Oceanospirillaceae</taxon>
        <taxon>Litoribrevibacter</taxon>
    </lineage>
</organism>